<comment type="caution">
    <text evidence="8">The sequence shown here is derived from an EMBL/GenBank/DDBJ whole genome shotgun (WGS) entry which is preliminary data.</text>
</comment>
<feature type="domain" description="Zn(2)-C6 fungal-type" evidence="7">
    <location>
        <begin position="21"/>
        <end position="51"/>
    </location>
</feature>
<evidence type="ECO:0000313" key="8">
    <source>
        <dbReference type="EMBL" id="KAH8705881.1"/>
    </source>
</evidence>
<gene>
    <name evidence="8" type="ORF">BGW36DRAFT_393360</name>
</gene>
<evidence type="ECO:0000256" key="5">
    <source>
        <dbReference type="ARBA" id="ARBA00023163"/>
    </source>
</evidence>
<accession>A0AAD4Q6N0</accession>
<evidence type="ECO:0000313" key="9">
    <source>
        <dbReference type="Proteomes" id="UP001201262"/>
    </source>
</evidence>
<dbReference type="PROSITE" id="PS50048">
    <property type="entry name" value="ZN2_CY6_FUNGAL_2"/>
    <property type="match status" value="1"/>
</dbReference>
<evidence type="ECO:0000256" key="3">
    <source>
        <dbReference type="ARBA" id="ARBA00023015"/>
    </source>
</evidence>
<reference evidence="8" key="1">
    <citation type="submission" date="2021-12" db="EMBL/GenBank/DDBJ databases">
        <title>Convergent genome expansion in fungi linked to evolution of root-endophyte symbiosis.</title>
        <authorList>
            <consortium name="DOE Joint Genome Institute"/>
            <person name="Ke Y.-H."/>
            <person name="Bonito G."/>
            <person name="Liao H.-L."/>
            <person name="Looney B."/>
            <person name="Rojas-Flechas A."/>
            <person name="Nash J."/>
            <person name="Hameed K."/>
            <person name="Schadt C."/>
            <person name="Martin F."/>
            <person name="Crous P.W."/>
            <person name="Miettinen O."/>
            <person name="Magnuson J.K."/>
            <person name="Labbe J."/>
            <person name="Jacobson D."/>
            <person name="Doktycz M.J."/>
            <person name="Veneault-Fourrey C."/>
            <person name="Kuo A."/>
            <person name="Mondo S."/>
            <person name="Calhoun S."/>
            <person name="Riley R."/>
            <person name="Ohm R."/>
            <person name="LaButti K."/>
            <person name="Andreopoulos B."/>
            <person name="Pangilinan J."/>
            <person name="Nolan M."/>
            <person name="Tritt A."/>
            <person name="Clum A."/>
            <person name="Lipzen A."/>
            <person name="Daum C."/>
            <person name="Barry K."/>
            <person name="Grigoriev I.V."/>
            <person name="Vilgalys R."/>
        </authorList>
    </citation>
    <scope>NUCLEOTIDE SEQUENCE</scope>
    <source>
        <strain evidence="8">PMI_201</strain>
    </source>
</reference>
<dbReference type="EMBL" id="JAJTJA010000001">
    <property type="protein sequence ID" value="KAH8705881.1"/>
    <property type="molecule type" value="Genomic_DNA"/>
</dbReference>
<evidence type="ECO:0000256" key="2">
    <source>
        <dbReference type="ARBA" id="ARBA00022833"/>
    </source>
</evidence>
<dbReference type="SMART" id="SM00066">
    <property type="entry name" value="GAL4"/>
    <property type="match status" value="1"/>
</dbReference>
<dbReference type="CDD" id="cd00067">
    <property type="entry name" value="GAL4"/>
    <property type="match status" value="1"/>
</dbReference>
<evidence type="ECO:0000256" key="1">
    <source>
        <dbReference type="ARBA" id="ARBA00022723"/>
    </source>
</evidence>
<organism evidence="8 9">
    <name type="scientific">Talaromyces proteolyticus</name>
    <dbReference type="NCBI Taxonomy" id="1131652"/>
    <lineage>
        <taxon>Eukaryota</taxon>
        <taxon>Fungi</taxon>
        <taxon>Dikarya</taxon>
        <taxon>Ascomycota</taxon>
        <taxon>Pezizomycotina</taxon>
        <taxon>Eurotiomycetes</taxon>
        <taxon>Eurotiomycetidae</taxon>
        <taxon>Eurotiales</taxon>
        <taxon>Trichocomaceae</taxon>
        <taxon>Talaromyces</taxon>
        <taxon>Talaromyces sect. Bacilispori</taxon>
    </lineage>
</organism>
<dbReference type="Proteomes" id="UP001201262">
    <property type="component" value="Unassembled WGS sequence"/>
</dbReference>
<dbReference type="PANTHER" id="PTHR47660">
    <property type="entry name" value="TRANSCRIPTION FACTOR WITH C2H2 AND ZN(2)-CYS(6) DNA BINDING DOMAIN (EUROFUNG)-RELATED-RELATED"/>
    <property type="match status" value="1"/>
</dbReference>
<dbReference type="InterPro" id="IPR036864">
    <property type="entry name" value="Zn2-C6_fun-type_DNA-bd_sf"/>
</dbReference>
<dbReference type="Gene3D" id="4.10.240.10">
    <property type="entry name" value="Zn(2)-C6 fungal-type DNA-binding domain"/>
    <property type="match status" value="1"/>
</dbReference>
<proteinExistence type="predicted"/>
<keyword evidence="6" id="KW-0539">Nucleus</keyword>
<dbReference type="PANTHER" id="PTHR47660:SF3">
    <property type="entry name" value="FINGER DOMAIN PROTEIN, PUTATIVE (AFU_ORTHOLOGUE AFUA_4G03310)-RELATED"/>
    <property type="match status" value="1"/>
</dbReference>
<dbReference type="GeneID" id="70248087"/>
<dbReference type="PROSITE" id="PS00463">
    <property type="entry name" value="ZN2_CY6_FUNGAL_1"/>
    <property type="match status" value="1"/>
</dbReference>
<dbReference type="RefSeq" id="XP_046078502.1">
    <property type="nucleotide sequence ID" value="XM_046217800.1"/>
</dbReference>
<evidence type="ECO:0000256" key="6">
    <source>
        <dbReference type="ARBA" id="ARBA00023242"/>
    </source>
</evidence>
<keyword evidence="9" id="KW-1185">Reference proteome</keyword>
<sequence length="391" mass="44225">MSVVQTPRFKERDGGIPRRKSCMACAKAKRRCDLALPTCSRCSTRQLNCHYPFLNHGHASSGNRSPLDLHSFDGLVSMPMTQQHQQHPLPPPPRFDIYGVDDITLLVPPTFPPLPPDVMSRIGFALTQLLDAPRIMVLENQTAWCHPLLYRNGMPQSMQDAYSCCSLHLTRNAANSATITSIIESRIAGLLASEQPDSPLECLARVQALILYQTIRLFTDDVSCRMAAELAMPSFRLAVAALLRHTCFEDTLSLSDVPRRALIVNRSSSPEENLWYTWIFDESTRRTMLLSNFLTRIWEILRGSQNLQCDHKLGIPHCWYISSQLWQAQSPFEFALAYAQKNLFLVWDLDFTDLLAYAQPDDIDMFGKIMLTGRLGIDAVQGWFSARGAMF</sequence>
<dbReference type="GO" id="GO:0000981">
    <property type="term" value="F:DNA-binding transcription factor activity, RNA polymerase II-specific"/>
    <property type="evidence" value="ECO:0007669"/>
    <property type="project" value="InterPro"/>
</dbReference>
<dbReference type="AlphaFoldDB" id="A0AAD4Q6N0"/>
<name>A0AAD4Q6N0_9EURO</name>
<dbReference type="GO" id="GO:0008270">
    <property type="term" value="F:zinc ion binding"/>
    <property type="evidence" value="ECO:0007669"/>
    <property type="project" value="InterPro"/>
</dbReference>
<dbReference type="GO" id="GO:0003677">
    <property type="term" value="F:DNA binding"/>
    <property type="evidence" value="ECO:0007669"/>
    <property type="project" value="UniProtKB-KW"/>
</dbReference>
<keyword evidence="2" id="KW-0862">Zinc</keyword>
<keyword evidence="5" id="KW-0804">Transcription</keyword>
<dbReference type="InterPro" id="IPR001138">
    <property type="entry name" value="Zn2Cys6_DnaBD"/>
</dbReference>
<keyword evidence="3" id="KW-0805">Transcription regulation</keyword>
<dbReference type="SUPFAM" id="SSF57701">
    <property type="entry name" value="Zn2/Cys6 DNA-binding domain"/>
    <property type="match status" value="1"/>
</dbReference>
<keyword evidence="1" id="KW-0479">Metal-binding</keyword>
<protein>
    <recommendedName>
        <fullName evidence="7">Zn(2)-C6 fungal-type domain-containing protein</fullName>
    </recommendedName>
</protein>
<evidence type="ECO:0000256" key="4">
    <source>
        <dbReference type="ARBA" id="ARBA00023125"/>
    </source>
</evidence>
<keyword evidence="4" id="KW-0238">DNA-binding</keyword>
<dbReference type="Pfam" id="PF00172">
    <property type="entry name" value="Zn_clus"/>
    <property type="match status" value="1"/>
</dbReference>
<evidence type="ECO:0000259" key="7">
    <source>
        <dbReference type="PROSITE" id="PS50048"/>
    </source>
</evidence>